<protein>
    <submittedName>
        <fullName evidence="1">Uncharacterized protein</fullName>
    </submittedName>
</protein>
<dbReference type="GO" id="GO:0007131">
    <property type="term" value="P:reciprocal meiotic recombination"/>
    <property type="evidence" value="ECO:0007669"/>
    <property type="project" value="TreeGrafter"/>
</dbReference>
<dbReference type="Proteomes" id="UP000039865">
    <property type="component" value="Unassembled WGS sequence"/>
</dbReference>
<reference evidence="1 2" key="1">
    <citation type="submission" date="2014-06" db="EMBL/GenBank/DDBJ databases">
        <authorList>
            <person name="Swart Estienne"/>
        </authorList>
    </citation>
    <scope>NUCLEOTIDE SEQUENCE [LARGE SCALE GENOMIC DNA]</scope>
    <source>
        <strain evidence="1 2">130c</strain>
    </source>
</reference>
<dbReference type="AlphaFoldDB" id="A0A078A138"/>
<sequence length="200" mass="23277">MDVFGIPVSLTYKNEPRIKSFSGGFATIFMRSGVLAYLLYQCVDVLKRKTILQSSSLKLDLSNEENMYRLTQNEFDIAFKAEYNFFKTEPEVQENIELYAYIQLSQNIYTWTTQNGRSTQVRQRNRLETEICQYGRLGLQEDTIDYLNIAKTYQCPKKLDFQLQGSYSARVSKQIQIGIYPCNQTYLDITTNGTKKQLIL</sequence>
<evidence type="ECO:0000313" key="2">
    <source>
        <dbReference type="Proteomes" id="UP000039865"/>
    </source>
</evidence>
<dbReference type="GO" id="GO:0005634">
    <property type="term" value="C:nucleus"/>
    <property type="evidence" value="ECO:0007669"/>
    <property type="project" value="TreeGrafter"/>
</dbReference>
<evidence type="ECO:0000313" key="1">
    <source>
        <dbReference type="EMBL" id="CDW75198.1"/>
    </source>
</evidence>
<dbReference type="PANTHER" id="PTHR31398">
    <property type="entry name" value="MEIOTIC NUCLEAR DIVISION PROTEIN 1 HOMOLOG"/>
    <property type="match status" value="1"/>
</dbReference>
<dbReference type="InParanoid" id="A0A078A138"/>
<dbReference type="EMBL" id="CCKQ01004066">
    <property type="protein sequence ID" value="CDW75198.1"/>
    <property type="molecule type" value="Genomic_DNA"/>
</dbReference>
<name>A0A078A138_STYLE</name>
<dbReference type="OrthoDB" id="288398at2759"/>
<dbReference type="PANTHER" id="PTHR31398:SF0">
    <property type="entry name" value="MEIOTIC NUCLEAR DIVISION PROTEIN 1 HOMOLOG"/>
    <property type="match status" value="1"/>
</dbReference>
<keyword evidence="2" id="KW-1185">Reference proteome</keyword>
<gene>
    <name evidence="1" type="primary">Contig18356.g19501</name>
    <name evidence="1" type="ORF">STYLEM_4185</name>
</gene>
<proteinExistence type="predicted"/>
<organism evidence="1 2">
    <name type="scientific">Stylonychia lemnae</name>
    <name type="common">Ciliate</name>
    <dbReference type="NCBI Taxonomy" id="5949"/>
    <lineage>
        <taxon>Eukaryota</taxon>
        <taxon>Sar</taxon>
        <taxon>Alveolata</taxon>
        <taxon>Ciliophora</taxon>
        <taxon>Intramacronucleata</taxon>
        <taxon>Spirotrichea</taxon>
        <taxon>Stichotrichia</taxon>
        <taxon>Sporadotrichida</taxon>
        <taxon>Oxytrichidae</taxon>
        <taxon>Stylonychinae</taxon>
        <taxon>Stylonychia</taxon>
    </lineage>
</organism>
<accession>A0A078A138</accession>